<dbReference type="Pfam" id="PF02172">
    <property type="entry name" value="KIX"/>
    <property type="match status" value="1"/>
</dbReference>
<feature type="region of interest" description="Disordered" evidence="15">
    <location>
        <begin position="448"/>
        <end position="473"/>
    </location>
</feature>
<dbReference type="PROSITE" id="PS50952">
    <property type="entry name" value="KIX"/>
    <property type="match status" value="1"/>
</dbReference>
<feature type="zinc finger region" description="TAZ-type" evidence="14">
    <location>
        <begin position="470"/>
        <end position="559"/>
    </location>
</feature>
<feature type="compositionally biased region" description="Low complexity" evidence="15">
    <location>
        <begin position="249"/>
        <end position="266"/>
    </location>
</feature>
<feature type="compositionally biased region" description="Low complexity" evidence="15">
    <location>
        <begin position="277"/>
        <end position="302"/>
    </location>
</feature>
<feature type="domain" description="Bromo" evidence="16">
    <location>
        <begin position="891"/>
        <end position="953"/>
    </location>
</feature>
<keyword evidence="9 13" id="KW-0103">Bromodomain</keyword>
<evidence type="ECO:0000256" key="14">
    <source>
        <dbReference type="PROSITE-ProRule" id="PRU00203"/>
    </source>
</evidence>
<organism evidence="19 20">
    <name type="scientific">Plectus sambesii</name>
    <dbReference type="NCBI Taxonomy" id="2011161"/>
    <lineage>
        <taxon>Eukaryota</taxon>
        <taxon>Metazoa</taxon>
        <taxon>Ecdysozoa</taxon>
        <taxon>Nematoda</taxon>
        <taxon>Chromadorea</taxon>
        <taxon>Plectida</taxon>
        <taxon>Plectina</taxon>
        <taxon>Plectoidea</taxon>
        <taxon>Plectidae</taxon>
        <taxon>Plectus</taxon>
    </lineage>
</organism>
<feature type="compositionally biased region" description="Polar residues" evidence="15">
    <location>
        <begin position="809"/>
        <end position="818"/>
    </location>
</feature>
<dbReference type="GO" id="GO:0045944">
    <property type="term" value="P:positive regulation of transcription by RNA polymerase II"/>
    <property type="evidence" value="ECO:0007669"/>
    <property type="project" value="TreeGrafter"/>
</dbReference>
<keyword evidence="11" id="KW-0539">Nucleus</keyword>
<dbReference type="GO" id="GO:0000123">
    <property type="term" value="C:histone acetyltransferase complex"/>
    <property type="evidence" value="ECO:0007669"/>
    <property type="project" value="TreeGrafter"/>
</dbReference>
<feature type="compositionally biased region" description="Polar residues" evidence="15">
    <location>
        <begin position="638"/>
        <end position="647"/>
    </location>
</feature>
<dbReference type="InterPro" id="IPR003101">
    <property type="entry name" value="KIX_dom"/>
</dbReference>
<keyword evidence="6 14" id="KW-0862">Zinc</keyword>
<keyword evidence="10" id="KW-0804">Transcription</keyword>
<feature type="compositionally biased region" description="Low complexity" evidence="15">
    <location>
        <begin position="453"/>
        <end position="469"/>
    </location>
</feature>
<evidence type="ECO:0000256" key="5">
    <source>
        <dbReference type="ARBA" id="ARBA00022771"/>
    </source>
</evidence>
<evidence type="ECO:0000256" key="15">
    <source>
        <dbReference type="SAM" id="MobiDB-lite"/>
    </source>
</evidence>
<dbReference type="GO" id="GO:0031490">
    <property type="term" value="F:chromatin DNA binding"/>
    <property type="evidence" value="ECO:0007669"/>
    <property type="project" value="TreeGrafter"/>
</dbReference>
<evidence type="ECO:0000256" key="12">
    <source>
        <dbReference type="ARBA" id="ARBA00048017"/>
    </source>
</evidence>
<evidence type="ECO:0000256" key="6">
    <source>
        <dbReference type="ARBA" id="ARBA00022833"/>
    </source>
</evidence>
<dbReference type="SMART" id="SM00551">
    <property type="entry name" value="ZnF_TAZ"/>
    <property type="match status" value="1"/>
</dbReference>
<reference evidence="20" key="1">
    <citation type="submission" date="2022-11" db="UniProtKB">
        <authorList>
            <consortium name="WormBaseParasite"/>
        </authorList>
    </citation>
    <scope>IDENTIFICATION</scope>
</reference>
<dbReference type="InterPro" id="IPR036529">
    <property type="entry name" value="KIX_dom_sf"/>
</dbReference>
<evidence type="ECO:0000256" key="2">
    <source>
        <dbReference type="ARBA" id="ARBA00013184"/>
    </source>
</evidence>
<dbReference type="SUPFAM" id="SSF57933">
    <property type="entry name" value="TAZ domain"/>
    <property type="match status" value="1"/>
</dbReference>
<evidence type="ECO:0000256" key="11">
    <source>
        <dbReference type="ARBA" id="ARBA00023242"/>
    </source>
</evidence>
<feature type="compositionally biased region" description="Low complexity" evidence="15">
    <location>
        <begin position="123"/>
        <end position="132"/>
    </location>
</feature>
<dbReference type="PROSITE" id="PS50014">
    <property type="entry name" value="BROMODOMAIN_2"/>
    <property type="match status" value="1"/>
</dbReference>
<dbReference type="GO" id="GO:0005667">
    <property type="term" value="C:transcription regulator complex"/>
    <property type="evidence" value="ECO:0007669"/>
    <property type="project" value="TreeGrafter"/>
</dbReference>
<feature type="compositionally biased region" description="Low complexity" evidence="15">
    <location>
        <begin position="379"/>
        <end position="409"/>
    </location>
</feature>
<dbReference type="Gene3D" id="1.20.1020.10">
    <property type="entry name" value="TAZ domain"/>
    <property type="match status" value="1"/>
</dbReference>
<dbReference type="AlphaFoldDB" id="A0A914UHA4"/>
<dbReference type="PANTHER" id="PTHR13808">
    <property type="entry name" value="CBP/P300-RELATED"/>
    <property type="match status" value="1"/>
</dbReference>
<feature type="region of interest" description="Disordered" evidence="15">
    <location>
        <begin position="338"/>
        <end position="414"/>
    </location>
</feature>
<comment type="subcellular location">
    <subcellularLocation>
        <location evidence="1">Nucleus</location>
    </subcellularLocation>
</comment>
<evidence type="ECO:0000313" key="20">
    <source>
        <dbReference type="WBParaSite" id="PSAMB.scaffold1016size37123.g10402.t2"/>
    </source>
</evidence>
<feature type="region of interest" description="Disordered" evidence="15">
    <location>
        <begin position="1"/>
        <end position="176"/>
    </location>
</feature>
<dbReference type="Gene3D" id="1.20.920.10">
    <property type="entry name" value="Bromodomain-like"/>
    <property type="match status" value="1"/>
</dbReference>
<dbReference type="GO" id="GO:0005634">
    <property type="term" value="C:nucleus"/>
    <property type="evidence" value="ECO:0007669"/>
    <property type="project" value="UniProtKB-SubCell"/>
</dbReference>
<evidence type="ECO:0000259" key="17">
    <source>
        <dbReference type="PROSITE" id="PS50134"/>
    </source>
</evidence>
<feature type="compositionally biased region" description="Polar residues" evidence="15">
    <location>
        <begin position="597"/>
        <end position="627"/>
    </location>
</feature>
<feature type="region of interest" description="Disordered" evidence="15">
    <location>
        <begin position="775"/>
        <end position="872"/>
    </location>
</feature>
<feature type="compositionally biased region" description="Low complexity" evidence="15">
    <location>
        <begin position="74"/>
        <end position="85"/>
    </location>
</feature>
<name>A0A914UHA4_9BILA</name>
<dbReference type="SMART" id="SM00297">
    <property type="entry name" value="BROMO"/>
    <property type="match status" value="1"/>
</dbReference>
<dbReference type="Proteomes" id="UP000887566">
    <property type="component" value="Unplaced"/>
</dbReference>
<dbReference type="InterPro" id="IPR000197">
    <property type="entry name" value="Znf_TAZ"/>
</dbReference>
<keyword evidence="8" id="KW-0805">Transcription regulation</keyword>
<dbReference type="SUPFAM" id="SSF47040">
    <property type="entry name" value="Kix domain of CBP (creb binding protein)"/>
    <property type="match status" value="1"/>
</dbReference>
<keyword evidence="3" id="KW-0808">Transferase</keyword>
<dbReference type="EC" id="2.3.1.48" evidence="2"/>
<dbReference type="InterPro" id="IPR036427">
    <property type="entry name" value="Bromodomain-like_sf"/>
</dbReference>
<evidence type="ECO:0000256" key="7">
    <source>
        <dbReference type="ARBA" id="ARBA00022853"/>
    </source>
</evidence>
<keyword evidence="5 14" id="KW-0863">Zinc-finger</keyword>
<dbReference type="PROSITE" id="PS50134">
    <property type="entry name" value="ZF_TAZ"/>
    <property type="match status" value="1"/>
</dbReference>
<keyword evidence="7" id="KW-0156">Chromatin regulator</keyword>
<dbReference type="PANTHER" id="PTHR13808:SF1">
    <property type="entry name" value="HISTONE ACETYLTRANSFERASE"/>
    <property type="match status" value="1"/>
</dbReference>
<feature type="compositionally biased region" description="Polar residues" evidence="15">
    <location>
        <begin position="91"/>
        <end position="104"/>
    </location>
</feature>
<dbReference type="Pfam" id="PF02135">
    <property type="entry name" value="zf-TAZ"/>
    <property type="match status" value="1"/>
</dbReference>
<evidence type="ECO:0000256" key="4">
    <source>
        <dbReference type="ARBA" id="ARBA00022723"/>
    </source>
</evidence>
<dbReference type="WBParaSite" id="PSAMB.scaffold1016size37123.g10402.t2">
    <property type="protein sequence ID" value="PSAMB.scaffold1016size37123.g10402.t2"/>
    <property type="gene ID" value="PSAMB.scaffold1016size37123.g10402"/>
</dbReference>
<sequence length="953" mass="101467">MEEPSSKKPKMSPAGGNDFEDGLDGLDELVKMEPLPSSTNSNGMDHHGGMQQQQPSHQQVINGGMNVSHGLHFAPSPAAANSQNSVLQGLLLNNPTPQSSQGANSAPMPSPQRPQLAYNLNRSPAASNASMMSPPPNVALPPQGQLRGGHMAGPRQPGPGQVMGNSMYMSGPGSADGASISMAQGGNFAQTTMPSMPPSMNQQFNPGYQAAQQQRQPFPRGPPNVMARPMHIQNGPMSNGPQPRMAMRPNGPQMMPIQPNNPNQQMRAPGNMSMMQPQGNGPMNSMGGGPPQMNGQQQQMGPQMGGGQFDGGYMQQQQQAGGPMAPMVRATSVGNMGDQQAYMGAHGPHSQPPSQPIQSPNFNHGGQPPAMQRGVFSQPGSGHPPSNMMMPSPGMMDMPMQPMNPQPSSNGPPHLVMPVNGGMQHGQAPPNKGAAPTMTQASSAMLGSLTMNGPPSAGPQGAAGAQSSQDPEKRKLIQQQLVLLLHAHKCQQREKAESSNGQRMPCNLPHCSTMKDVLQHMTTCNNGRACGYAHCASSRQIISHWKNCSREDCPVCKPLKTIQNAPGGAGDRRQVSGIDTAALNMMIGGVPPDLGILSSNGPPQRANSGGPLSNSGPMAPFSLSSPGTVGANLLNDYNPPSSASSDPFRSPNPPNKVVHPSIGGKGGGVVGTTHDLPGGLPPPDAPATAKDWHQHVTKDLRNHLVGKLVKAIFPSPDPAAIHDQRIRDLIAYARKVEKEMFEVANDREEYYHLLAEKIYKIQKELQEKKIKRLNEAHRGGPNDPPISVPNINDIDMPGPPNKTPGPGFNSASLVSTLVKSEPGGSIVGMDTTPNGATRVKPDPDAPSADVKPSTSAAADGKVKNEEPTPEEKTFLPDELRAALRPIWEKLEKMDDAIPFRVPVDPELLSIPDYFEIVKKPMDLSTIKEKLDSGDYKNPWEFCDDMWLMFENAW</sequence>
<evidence type="ECO:0000256" key="3">
    <source>
        <dbReference type="ARBA" id="ARBA00022679"/>
    </source>
</evidence>
<feature type="compositionally biased region" description="Low complexity" evidence="15">
    <location>
        <begin position="208"/>
        <end position="218"/>
    </location>
</feature>
<dbReference type="GO" id="GO:0003713">
    <property type="term" value="F:transcription coactivator activity"/>
    <property type="evidence" value="ECO:0007669"/>
    <property type="project" value="TreeGrafter"/>
</dbReference>
<dbReference type="GO" id="GO:0004402">
    <property type="term" value="F:histone acetyltransferase activity"/>
    <property type="evidence" value="ECO:0007669"/>
    <property type="project" value="InterPro"/>
</dbReference>
<protein>
    <recommendedName>
        <fullName evidence="2">histone acetyltransferase</fullName>
        <ecNumber evidence="2">2.3.1.48</ecNumber>
    </recommendedName>
</protein>
<evidence type="ECO:0000256" key="9">
    <source>
        <dbReference type="ARBA" id="ARBA00023117"/>
    </source>
</evidence>
<feature type="compositionally biased region" description="Low complexity" evidence="15">
    <location>
        <begin position="311"/>
        <end position="320"/>
    </location>
</feature>
<evidence type="ECO:0000256" key="8">
    <source>
        <dbReference type="ARBA" id="ARBA00023015"/>
    </source>
</evidence>
<accession>A0A914UHA4</accession>
<dbReference type="InterPro" id="IPR013178">
    <property type="entry name" value="Histone_AcTrfase_Rtt109/CBP"/>
</dbReference>
<feature type="domain" description="TAZ-type" evidence="17">
    <location>
        <begin position="470"/>
        <end position="559"/>
    </location>
</feature>
<dbReference type="InterPro" id="IPR035898">
    <property type="entry name" value="TAZ_dom_sf"/>
</dbReference>
<evidence type="ECO:0000259" key="16">
    <source>
        <dbReference type="PROSITE" id="PS50014"/>
    </source>
</evidence>
<evidence type="ECO:0000256" key="13">
    <source>
        <dbReference type="PROSITE-ProRule" id="PRU00035"/>
    </source>
</evidence>
<keyword evidence="4 14" id="KW-0479">Metal-binding</keyword>
<feature type="region of interest" description="Disordered" evidence="15">
    <location>
        <begin position="594"/>
        <end position="673"/>
    </location>
</feature>
<comment type="catalytic activity">
    <reaction evidence="12">
        <text>L-lysyl-[protein] + acetyl-CoA = N(6)-acetyl-L-lysyl-[protein] + CoA + H(+)</text>
        <dbReference type="Rhea" id="RHEA:45948"/>
        <dbReference type="Rhea" id="RHEA-COMP:9752"/>
        <dbReference type="Rhea" id="RHEA-COMP:10731"/>
        <dbReference type="ChEBI" id="CHEBI:15378"/>
        <dbReference type="ChEBI" id="CHEBI:29969"/>
        <dbReference type="ChEBI" id="CHEBI:57287"/>
        <dbReference type="ChEBI" id="CHEBI:57288"/>
        <dbReference type="ChEBI" id="CHEBI:61930"/>
        <dbReference type="EC" id="2.3.1.48"/>
    </reaction>
</comment>
<keyword evidence="19" id="KW-1185">Reference proteome</keyword>
<dbReference type="GO" id="GO:0008270">
    <property type="term" value="F:zinc ion binding"/>
    <property type="evidence" value="ECO:0007669"/>
    <property type="project" value="UniProtKB-KW"/>
</dbReference>
<evidence type="ECO:0000256" key="10">
    <source>
        <dbReference type="ARBA" id="ARBA00023163"/>
    </source>
</evidence>
<proteinExistence type="predicted"/>
<feature type="compositionally biased region" description="Acidic residues" evidence="15">
    <location>
        <begin position="18"/>
        <end position="27"/>
    </location>
</feature>
<dbReference type="Gene3D" id="1.10.246.20">
    <property type="entry name" value="Coactivator CBP, KIX domain"/>
    <property type="match status" value="1"/>
</dbReference>
<feature type="compositionally biased region" description="Basic and acidic residues" evidence="15">
    <location>
        <begin position="860"/>
        <end position="872"/>
    </location>
</feature>
<feature type="region of interest" description="Disordered" evidence="15">
    <location>
        <begin position="208"/>
        <end position="320"/>
    </location>
</feature>
<evidence type="ECO:0000259" key="18">
    <source>
        <dbReference type="PROSITE" id="PS50952"/>
    </source>
</evidence>
<evidence type="ECO:0000256" key="1">
    <source>
        <dbReference type="ARBA" id="ARBA00004123"/>
    </source>
</evidence>
<dbReference type="InterPro" id="IPR001487">
    <property type="entry name" value="Bromodomain"/>
</dbReference>
<evidence type="ECO:0000313" key="19">
    <source>
        <dbReference type="Proteomes" id="UP000887566"/>
    </source>
</evidence>
<dbReference type="Pfam" id="PF00439">
    <property type="entry name" value="Bromodomain"/>
    <property type="match status" value="1"/>
</dbReference>
<dbReference type="PRINTS" id="PR00503">
    <property type="entry name" value="BROMODOMAIN"/>
</dbReference>
<feature type="domain" description="KIX" evidence="18">
    <location>
        <begin position="687"/>
        <end position="766"/>
    </location>
</feature>
<dbReference type="SUPFAM" id="SSF47370">
    <property type="entry name" value="Bromodomain"/>
    <property type="match status" value="1"/>
</dbReference>